<reference evidence="2 3" key="1">
    <citation type="submission" date="2024-02" db="EMBL/GenBank/DDBJ databases">
        <title>Haloferula sargassicola NBRC 104335.</title>
        <authorList>
            <person name="Ichikawa N."/>
            <person name="Katano-Makiyama Y."/>
            <person name="Hidaka K."/>
        </authorList>
    </citation>
    <scope>NUCLEOTIDE SEQUENCE [LARGE SCALE GENOMIC DNA]</scope>
    <source>
        <strain evidence="2 3">NBRC 104335</strain>
    </source>
</reference>
<evidence type="ECO:0000256" key="1">
    <source>
        <dbReference type="SAM" id="Phobius"/>
    </source>
</evidence>
<evidence type="ECO:0000313" key="3">
    <source>
        <dbReference type="Proteomes" id="UP001476282"/>
    </source>
</evidence>
<dbReference type="Proteomes" id="UP001476282">
    <property type="component" value="Unassembled WGS sequence"/>
</dbReference>
<organism evidence="2 3">
    <name type="scientific">Haloferula sargassicola</name>
    <dbReference type="NCBI Taxonomy" id="490096"/>
    <lineage>
        <taxon>Bacteria</taxon>
        <taxon>Pseudomonadati</taxon>
        <taxon>Verrucomicrobiota</taxon>
        <taxon>Verrucomicrobiia</taxon>
        <taxon>Verrucomicrobiales</taxon>
        <taxon>Verrucomicrobiaceae</taxon>
        <taxon>Haloferula</taxon>
    </lineage>
</organism>
<gene>
    <name evidence="2" type="ORF">Hsar01_03855</name>
</gene>
<protein>
    <recommendedName>
        <fullName evidence="4">DUF4129 domain-containing protein</fullName>
    </recommendedName>
</protein>
<feature type="transmembrane region" description="Helical" evidence="1">
    <location>
        <begin position="25"/>
        <end position="46"/>
    </location>
</feature>
<dbReference type="RefSeq" id="WP_353568714.1">
    <property type="nucleotide sequence ID" value="NZ_BAABRI010000029.1"/>
</dbReference>
<comment type="caution">
    <text evidence="2">The sequence shown here is derived from an EMBL/GenBank/DDBJ whole genome shotgun (WGS) entry which is preliminary data.</text>
</comment>
<accession>A0ABP9USU9</accession>
<keyword evidence="1" id="KW-0812">Transmembrane</keyword>
<keyword evidence="1" id="KW-0472">Membrane</keyword>
<dbReference type="EMBL" id="BAABRI010000029">
    <property type="protein sequence ID" value="GAA5484610.1"/>
    <property type="molecule type" value="Genomic_DNA"/>
</dbReference>
<evidence type="ECO:0000313" key="2">
    <source>
        <dbReference type="EMBL" id="GAA5484610.1"/>
    </source>
</evidence>
<proteinExistence type="predicted"/>
<name>A0ABP9USU9_9BACT</name>
<keyword evidence="3" id="KW-1185">Reference proteome</keyword>
<sequence>MDDDALQLRDLAPVDPFLPDWVLPWWMWLAIALVLAGLAGLVIAIVRRPKKAPAGESAEAMAYRRAVARLKALPDDFHDAVLEASSALRAYLAEASGDPSLFETQEEFIAREEALRELPTELRPKVASYLTELSTLKYDQPRDGSSPEIATSAMAMLEEIHRARPA</sequence>
<keyword evidence="1" id="KW-1133">Transmembrane helix</keyword>
<evidence type="ECO:0008006" key="4">
    <source>
        <dbReference type="Google" id="ProtNLM"/>
    </source>
</evidence>